<feature type="domain" description="Methionyl/Leucyl tRNA synthetase" evidence="10">
    <location>
        <begin position="146"/>
        <end position="371"/>
    </location>
</feature>
<feature type="short sequence motif" description="'HIGH' region" evidence="8">
    <location>
        <begin position="18"/>
        <end position="28"/>
    </location>
</feature>
<evidence type="ECO:0000256" key="7">
    <source>
        <dbReference type="ARBA" id="ARBA00047364"/>
    </source>
</evidence>
<name>A0A2W4YBE1_9CYAN</name>
<evidence type="ECO:0000313" key="12">
    <source>
        <dbReference type="EMBL" id="PZO44711.1"/>
    </source>
</evidence>
<feature type="binding site" evidence="8">
    <location>
        <position position="154"/>
    </location>
    <ligand>
        <name>Zn(2+)</name>
        <dbReference type="ChEBI" id="CHEBI:29105"/>
    </ligand>
</feature>
<comment type="similarity">
    <text evidence="9">Belongs to the class-I aminoacyl-tRNA synthetase family.</text>
</comment>
<dbReference type="PANTHER" id="PTHR43326">
    <property type="entry name" value="METHIONYL-TRNA SYNTHETASE"/>
    <property type="match status" value="1"/>
</dbReference>
<keyword evidence="5 8" id="KW-0648">Protein biosynthesis</keyword>
<dbReference type="CDD" id="cd00814">
    <property type="entry name" value="MetRS_core"/>
    <property type="match status" value="1"/>
</dbReference>
<dbReference type="Pfam" id="PF19303">
    <property type="entry name" value="Anticodon_3"/>
    <property type="match status" value="1"/>
</dbReference>
<evidence type="ECO:0000259" key="10">
    <source>
        <dbReference type="Pfam" id="PF09334"/>
    </source>
</evidence>
<dbReference type="PANTHER" id="PTHR43326:SF1">
    <property type="entry name" value="METHIONINE--TRNA LIGASE, MITOCHONDRIAL"/>
    <property type="match status" value="1"/>
</dbReference>
<protein>
    <recommendedName>
        <fullName evidence="8">Methionine--tRNA ligase</fullName>
        <ecNumber evidence="8">6.1.1.10</ecNumber>
    </recommendedName>
    <alternativeName>
        <fullName evidence="8">Methionyl-tRNA synthetase</fullName>
        <shortName evidence="8">MetRS</shortName>
    </alternativeName>
</protein>
<evidence type="ECO:0000256" key="3">
    <source>
        <dbReference type="ARBA" id="ARBA00022741"/>
    </source>
</evidence>
<dbReference type="NCBIfam" id="NF008900">
    <property type="entry name" value="PRK12267.1"/>
    <property type="match status" value="1"/>
</dbReference>
<dbReference type="NCBIfam" id="TIGR00398">
    <property type="entry name" value="metG"/>
    <property type="match status" value="1"/>
</dbReference>
<feature type="short sequence motif" description="'KMSKS' region" evidence="8">
    <location>
        <begin position="307"/>
        <end position="311"/>
    </location>
</feature>
<dbReference type="PRINTS" id="PR01041">
    <property type="entry name" value="TRNASYNTHMET"/>
</dbReference>
<feature type="binding site" evidence="8">
    <location>
        <position position="133"/>
    </location>
    <ligand>
        <name>Zn(2+)</name>
        <dbReference type="ChEBI" id="CHEBI:29105"/>
    </ligand>
</feature>
<feature type="binding site" evidence="8">
    <location>
        <position position="151"/>
    </location>
    <ligand>
        <name>Zn(2+)</name>
        <dbReference type="ChEBI" id="CHEBI:29105"/>
    </ligand>
</feature>
<dbReference type="Gene3D" id="1.10.730.10">
    <property type="entry name" value="Isoleucyl-tRNA Synthetase, Domain 1"/>
    <property type="match status" value="1"/>
</dbReference>
<dbReference type="HAMAP" id="MF_01228">
    <property type="entry name" value="Met_tRNA_synth_type2"/>
    <property type="match status" value="1"/>
</dbReference>
<evidence type="ECO:0000256" key="6">
    <source>
        <dbReference type="ARBA" id="ARBA00023146"/>
    </source>
</evidence>
<dbReference type="CDD" id="cd07957">
    <property type="entry name" value="Anticodon_Ia_Met"/>
    <property type="match status" value="1"/>
</dbReference>
<dbReference type="AlphaFoldDB" id="A0A2W4YBE1"/>
<dbReference type="SUPFAM" id="SSF47323">
    <property type="entry name" value="Anticodon-binding domain of a subclass of class I aminoacyl-tRNA synthetases"/>
    <property type="match status" value="1"/>
</dbReference>
<comment type="function">
    <text evidence="1 8">Is required not only for elongation of protein synthesis but also for the initiation of all mRNA translation through initiator tRNA(fMet) aminoacylation.</text>
</comment>
<dbReference type="Gene3D" id="2.170.220.10">
    <property type="match status" value="1"/>
</dbReference>
<gene>
    <name evidence="8" type="primary">metG</name>
    <name evidence="12" type="ORF">DCF17_03560</name>
</gene>
<dbReference type="Gene3D" id="3.40.50.620">
    <property type="entry name" value="HUPs"/>
    <property type="match status" value="1"/>
</dbReference>
<keyword evidence="8" id="KW-0963">Cytoplasm</keyword>
<feature type="binding site" evidence="8">
    <location>
        <position position="136"/>
    </location>
    <ligand>
        <name>Zn(2+)</name>
        <dbReference type="ChEBI" id="CHEBI:29105"/>
    </ligand>
</feature>
<reference evidence="12 13" key="2">
    <citation type="submission" date="2018-06" db="EMBL/GenBank/DDBJ databases">
        <title>Metagenomic assembly of (sub)arctic Cyanobacteria and their associated microbiome from non-axenic cultures.</title>
        <authorList>
            <person name="Baurain D."/>
        </authorList>
    </citation>
    <scope>NUCLEOTIDE SEQUENCE [LARGE SCALE GENOMIC DNA]</scope>
    <source>
        <strain evidence="12">ULC041bin1</strain>
    </source>
</reference>
<dbReference type="Proteomes" id="UP000249081">
    <property type="component" value="Unassembled WGS sequence"/>
</dbReference>
<comment type="caution">
    <text evidence="8">Lacks conserved residue(s) required for the propagation of feature annotation.</text>
</comment>
<dbReference type="InterPro" id="IPR015413">
    <property type="entry name" value="Methionyl/Leucyl_tRNA_Synth"/>
</dbReference>
<evidence type="ECO:0000256" key="5">
    <source>
        <dbReference type="ARBA" id="ARBA00022917"/>
    </source>
</evidence>
<dbReference type="InterPro" id="IPR014729">
    <property type="entry name" value="Rossmann-like_a/b/a_fold"/>
</dbReference>
<evidence type="ECO:0000256" key="2">
    <source>
        <dbReference type="ARBA" id="ARBA00022598"/>
    </source>
</evidence>
<dbReference type="Pfam" id="PF09334">
    <property type="entry name" value="tRNA-synt_1g"/>
    <property type="match status" value="1"/>
</dbReference>
<dbReference type="GO" id="GO:0005524">
    <property type="term" value="F:ATP binding"/>
    <property type="evidence" value="ECO:0007669"/>
    <property type="project" value="UniProtKB-UniRule"/>
</dbReference>
<comment type="catalytic activity">
    <reaction evidence="7 8">
        <text>tRNA(Met) + L-methionine + ATP = L-methionyl-tRNA(Met) + AMP + diphosphate</text>
        <dbReference type="Rhea" id="RHEA:13481"/>
        <dbReference type="Rhea" id="RHEA-COMP:9667"/>
        <dbReference type="Rhea" id="RHEA-COMP:9698"/>
        <dbReference type="ChEBI" id="CHEBI:30616"/>
        <dbReference type="ChEBI" id="CHEBI:33019"/>
        <dbReference type="ChEBI" id="CHEBI:57844"/>
        <dbReference type="ChEBI" id="CHEBI:78442"/>
        <dbReference type="ChEBI" id="CHEBI:78530"/>
        <dbReference type="ChEBI" id="CHEBI:456215"/>
        <dbReference type="EC" id="6.1.1.10"/>
    </reaction>
</comment>
<dbReference type="GO" id="GO:0006431">
    <property type="term" value="P:methionyl-tRNA aminoacylation"/>
    <property type="evidence" value="ECO:0007669"/>
    <property type="project" value="UniProtKB-UniRule"/>
</dbReference>
<dbReference type="EC" id="6.1.1.10" evidence="8"/>
<evidence type="ECO:0000256" key="4">
    <source>
        <dbReference type="ARBA" id="ARBA00022840"/>
    </source>
</evidence>
<dbReference type="InterPro" id="IPR033911">
    <property type="entry name" value="MetRS_core"/>
</dbReference>
<keyword evidence="6 8" id="KW-0030">Aminoacyl-tRNA synthetase</keyword>
<organism evidence="12 13">
    <name type="scientific">Shackletoniella antarctica</name>
    <dbReference type="NCBI Taxonomy" id="268115"/>
    <lineage>
        <taxon>Bacteria</taxon>
        <taxon>Bacillati</taxon>
        <taxon>Cyanobacteriota</taxon>
        <taxon>Cyanophyceae</taxon>
        <taxon>Oculatellales</taxon>
        <taxon>Oculatellaceae</taxon>
        <taxon>Shackletoniella</taxon>
    </lineage>
</organism>
<dbReference type="GO" id="GO:0004825">
    <property type="term" value="F:methionine-tRNA ligase activity"/>
    <property type="evidence" value="ECO:0007669"/>
    <property type="project" value="UniProtKB-UniRule"/>
</dbReference>
<reference evidence="13" key="1">
    <citation type="submission" date="2018-04" db="EMBL/GenBank/DDBJ databases">
        <authorList>
            <person name="Cornet L."/>
        </authorList>
    </citation>
    <scope>NUCLEOTIDE SEQUENCE [LARGE SCALE GENOMIC DNA]</scope>
</reference>
<dbReference type="FunFam" id="2.170.220.10:FF:000001">
    <property type="entry name" value="methionine--tRNA ligase, mitochondrial"/>
    <property type="match status" value="1"/>
</dbReference>
<sequence length="535" mass="60379">MTLNPVDQPTFAITTPLYYVNGLPHIGSAYTTIAADVVARFYRLMGHPVLMITGTDEHGQKIQRTAEERGMSPQSHCDEVAAGFERLWELLNIDCDRFIRTTAPRHNVIVNEFFQRVWEQGDIYQGQQQGWYCVSCEEFKEERDLLSDQRCPIHTNKSVEWRDESNYFFKLSKYQEQLDQLYADRPDFIQPESRRNEVLSFVKRGLQDFSISRINLDWGFPVPTDSGHTLYVWFDALLGYITALQDPDEDPSLEQAVARWWPINIHLIGKDILRFHAVYWPAMLMSAGLPVPGRVYGHGFLTKDGQKMGKSQGNTLDPVELVKKYGADAVRYYFVREIEFGKDGDFNETRFINVLNADLANDLGNLLNRTLKMAARYCGDRVPEIDPQTISADNPLRAIGVSLTKTVAEAYTHLAFSQACTAILALVQASNKFVDDQAPWSLFKQGKQAETEAVLYAVLESVRQAAYLLSPIIPGISNQIYAQLGLTADFNDKAIGQGLNYAEQATWGYLPPGQPLGVASPVFQRLEPLEPVASS</sequence>
<evidence type="ECO:0000256" key="9">
    <source>
        <dbReference type="RuleBase" id="RU363039"/>
    </source>
</evidence>
<evidence type="ECO:0000256" key="8">
    <source>
        <dbReference type="HAMAP-Rule" id="MF_01228"/>
    </source>
</evidence>
<evidence type="ECO:0000313" key="13">
    <source>
        <dbReference type="Proteomes" id="UP000249081"/>
    </source>
</evidence>
<comment type="caution">
    <text evidence="12">The sequence shown here is derived from an EMBL/GenBank/DDBJ whole genome shotgun (WGS) entry which is preliminary data.</text>
</comment>
<dbReference type="GO" id="GO:0005737">
    <property type="term" value="C:cytoplasm"/>
    <property type="evidence" value="ECO:0007669"/>
    <property type="project" value="UniProtKB-SubCell"/>
</dbReference>
<keyword evidence="4 8" id="KW-0067">ATP-binding</keyword>
<proteinExistence type="inferred from homology"/>
<evidence type="ECO:0000256" key="1">
    <source>
        <dbReference type="ARBA" id="ARBA00003314"/>
    </source>
</evidence>
<comment type="subcellular location">
    <subcellularLocation>
        <location evidence="8">Cytoplasm</location>
    </subcellularLocation>
</comment>
<dbReference type="InterPro" id="IPR014758">
    <property type="entry name" value="Met-tRNA_synth"/>
</dbReference>
<feature type="domain" description="Methionyl-tRNA synthetase anticodon-binding" evidence="11">
    <location>
        <begin position="407"/>
        <end position="526"/>
    </location>
</feature>
<dbReference type="SUPFAM" id="SSF52374">
    <property type="entry name" value="Nucleotidylyl transferase"/>
    <property type="match status" value="1"/>
</dbReference>
<dbReference type="InterPro" id="IPR041872">
    <property type="entry name" value="Anticodon_Met"/>
</dbReference>
<evidence type="ECO:0000259" key="11">
    <source>
        <dbReference type="Pfam" id="PF19303"/>
    </source>
</evidence>
<dbReference type="InterPro" id="IPR009080">
    <property type="entry name" value="tRNAsynth_Ia_anticodon-bd"/>
</dbReference>
<dbReference type="EMBL" id="QBMN01000015">
    <property type="protein sequence ID" value="PZO44711.1"/>
    <property type="molecule type" value="Genomic_DNA"/>
</dbReference>
<dbReference type="InterPro" id="IPR023457">
    <property type="entry name" value="Met-tRNA_synth_2"/>
</dbReference>
<accession>A0A2W4YBE1</accession>
<comment type="subunit">
    <text evidence="8">Monomer.</text>
</comment>
<keyword evidence="3 8" id="KW-0547">Nucleotide-binding</keyword>
<keyword evidence="2 8" id="KW-0436">Ligase</keyword>